<dbReference type="Proteomes" id="UP000291832">
    <property type="component" value="Unassembled WGS sequence"/>
</dbReference>
<accession>A0A4Q7U128</accession>
<dbReference type="PANTHER" id="PTHR48228">
    <property type="entry name" value="SUCCINYL-COA--D-CITRAMALATE COA-TRANSFERASE"/>
    <property type="match status" value="1"/>
</dbReference>
<keyword evidence="2" id="KW-1185">Reference proteome</keyword>
<dbReference type="PANTHER" id="PTHR48228:SF4">
    <property type="entry name" value="BLR3030 PROTEIN"/>
    <property type="match status" value="1"/>
</dbReference>
<dbReference type="Gene3D" id="3.40.50.10540">
    <property type="entry name" value="Crotonobetainyl-coa:carnitine coa-transferase, domain 1"/>
    <property type="match status" value="1"/>
</dbReference>
<dbReference type="AlphaFoldDB" id="A0A4Q7U128"/>
<comment type="caution">
    <text evidence="1">The sequence shown here is derived from an EMBL/GenBank/DDBJ whole genome shotgun (WGS) entry which is preliminary data.</text>
</comment>
<dbReference type="InterPro" id="IPR050509">
    <property type="entry name" value="CoA-transferase_III"/>
</dbReference>
<sequence>MGRFVGGFLSAFGLPPADAARLHLARPVPLGGHLPTAELAADAVGAMALAADAAHAARTGSAPEGRISLDPDRIAASFRSDQLGRLGGEPFPAWAPLSGFFPAADGWVRTHANYAWHAAALARVLGVVGSDRAGAAAAIRERSARHLEDEVYAAGGLAVAMRSVPEWAAERRGAAGAVGDRAPVPVPVRVRARDAAKTGRGRGGERAGTRAAPLAGVRVLDLTRVIAGPVGTRALAALGADVLRVDAPGRPEPLWQWLDTGRGKRSTLLDLAATPDFARLRELLAAADVVVCSSRPGALRRFGLEPEQIAADFPGVVNARVVAWGAGGEWGDRRGFDSLVQAATGIALRESPDGVVPGKLPAQALDHSAGALLAGGVMSLLARGTGGEVETVLEGIAQLLGSGTAVADRAPIPPGPDAVPPALATAPSQWGALAIAGPAYWPSWRPTPGPWAGRPWGEDPPVWLGA</sequence>
<dbReference type="Pfam" id="PF02515">
    <property type="entry name" value="CoA_transf_3"/>
    <property type="match status" value="1"/>
</dbReference>
<dbReference type="SUPFAM" id="SSF89796">
    <property type="entry name" value="CoA-transferase family III (CaiB/BaiF)"/>
    <property type="match status" value="2"/>
</dbReference>
<dbReference type="OrthoDB" id="9058532at2"/>
<reference evidence="1 2" key="1">
    <citation type="journal article" date="2015" name="Stand. Genomic Sci.">
        <title>Genomic Encyclopedia of Bacterial and Archaeal Type Strains, Phase III: the genomes of soil and plant-associated and newly described type strains.</title>
        <authorList>
            <person name="Whitman W.B."/>
            <person name="Woyke T."/>
            <person name="Klenk H.P."/>
            <person name="Zhou Y."/>
            <person name="Lilburn T.G."/>
            <person name="Beck B.J."/>
            <person name="De Vos P."/>
            <person name="Vandamme P."/>
            <person name="Eisen J.A."/>
            <person name="Garrity G."/>
            <person name="Hugenholtz P."/>
            <person name="Kyrpides N.C."/>
        </authorList>
    </citation>
    <scope>NUCLEOTIDE SEQUENCE [LARGE SCALE GENOMIC DNA]</scope>
    <source>
        <strain evidence="1 2">RF6</strain>
    </source>
</reference>
<dbReference type="RefSeq" id="WP_130453432.1">
    <property type="nucleotide sequence ID" value="NZ_QYAG01000001.1"/>
</dbReference>
<dbReference type="InterPro" id="IPR023606">
    <property type="entry name" value="CoA-Trfase_III_dom_1_sf"/>
</dbReference>
<gene>
    <name evidence="1" type="ORF">EV139_1255</name>
</gene>
<name>A0A4Q7U128_9MICO</name>
<keyword evidence="1" id="KW-0808">Transferase</keyword>
<organism evidence="1 2">
    <name type="scientific">Leucobacter luti</name>
    <dbReference type="NCBI Taxonomy" id="340320"/>
    <lineage>
        <taxon>Bacteria</taxon>
        <taxon>Bacillati</taxon>
        <taxon>Actinomycetota</taxon>
        <taxon>Actinomycetes</taxon>
        <taxon>Micrococcales</taxon>
        <taxon>Microbacteriaceae</taxon>
        <taxon>Leucobacter</taxon>
    </lineage>
</organism>
<proteinExistence type="predicted"/>
<dbReference type="GO" id="GO:0016740">
    <property type="term" value="F:transferase activity"/>
    <property type="evidence" value="ECO:0007669"/>
    <property type="project" value="UniProtKB-KW"/>
</dbReference>
<evidence type="ECO:0000313" key="1">
    <source>
        <dbReference type="EMBL" id="RZT67121.1"/>
    </source>
</evidence>
<dbReference type="InterPro" id="IPR003673">
    <property type="entry name" value="CoA-Trfase_fam_III"/>
</dbReference>
<dbReference type="EMBL" id="SHKI01000003">
    <property type="protein sequence ID" value="RZT67121.1"/>
    <property type="molecule type" value="Genomic_DNA"/>
</dbReference>
<protein>
    <submittedName>
        <fullName evidence="1">CoA transferase family III</fullName>
    </submittedName>
</protein>
<evidence type="ECO:0000313" key="2">
    <source>
        <dbReference type="Proteomes" id="UP000291832"/>
    </source>
</evidence>